<sequence length="155" mass="16522">SDAAMETAPSTLVSLLLVLFLLSSPAAMARPVVDVLTPDVLLASPAAAPAPSALAPGPDVHASDYGVYIVFVSRAGYVDSVDYDVRLLASVVGSTEEAKKAMIYHYSGLGFAARLTCDQADQLASERKEGIATFKDKTYYVDEDGRLPRFFEESV</sequence>
<proteinExistence type="predicted"/>
<accession>A0A453FGN1</accession>
<dbReference type="PANTHER" id="PTHR48222">
    <property type="entry name" value="PROTEINASE INHIBITOR, PROPEPTIDE"/>
    <property type="match status" value="1"/>
</dbReference>
<dbReference type="InterPro" id="IPR037045">
    <property type="entry name" value="S8pro/Inhibitor_I9_sf"/>
</dbReference>
<reference evidence="2" key="5">
    <citation type="journal article" date="2021" name="G3 (Bethesda)">
        <title>Aegilops tauschii genome assembly Aet v5.0 features greater sequence contiguity and improved annotation.</title>
        <authorList>
            <person name="Wang L."/>
            <person name="Zhu T."/>
            <person name="Rodriguez J.C."/>
            <person name="Deal K.R."/>
            <person name="Dubcovsky J."/>
            <person name="McGuire P.E."/>
            <person name="Lux T."/>
            <person name="Spannagl M."/>
            <person name="Mayer K.F.X."/>
            <person name="Baldrich P."/>
            <person name="Meyers B.C."/>
            <person name="Huo N."/>
            <person name="Gu Y.Q."/>
            <person name="Zhou H."/>
            <person name="Devos K.M."/>
            <person name="Bennetzen J.L."/>
            <person name="Unver T."/>
            <person name="Budak H."/>
            <person name="Gulick P.J."/>
            <person name="Galiba G."/>
            <person name="Kalapos B."/>
            <person name="Nelson D.R."/>
            <person name="Li P."/>
            <person name="You F.M."/>
            <person name="Luo M.C."/>
            <person name="Dvorak J."/>
        </authorList>
    </citation>
    <scope>NUCLEOTIDE SEQUENCE [LARGE SCALE GENOMIC DNA]</scope>
    <source>
        <strain evidence="2">cv. AL8/78</strain>
    </source>
</reference>
<dbReference type="PANTHER" id="PTHR48222:SF8">
    <property type="entry name" value="OS01G0730000 PROTEIN"/>
    <property type="match status" value="1"/>
</dbReference>
<dbReference type="AlphaFoldDB" id="A0A453FGN1"/>
<feature type="signal peptide" evidence="1">
    <location>
        <begin position="1"/>
        <end position="29"/>
    </location>
</feature>
<reference evidence="3" key="1">
    <citation type="journal article" date="2014" name="Science">
        <title>Ancient hybridizations among the ancestral genomes of bread wheat.</title>
        <authorList>
            <consortium name="International Wheat Genome Sequencing Consortium,"/>
            <person name="Marcussen T."/>
            <person name="Sandve S.R."/>
            <person name="Heier L."/>
            <person name="Spannagl M."/>
            <person name="Pfeifer M."/>
            <person name="Jakobsen K.S."/>
            <person name="Wulff B.B."/>
            <person name="Steuernagel B."/>
            <person name="Mayer K.F."/>
            <person name="Olsen O.A."/>
        </authorList>
    </citation>
    <scope>NUCLEOTIDE SEQUENCE [LARGE SCALE GENOMIC DNA]</scope>
    <source>
        <strain evidence="3">cv. AL8/78</strain>
    </source>
</reference>
<evidence type="ECO:0008006" key="4">
    <source>
        <dbReference type="Google" id="ProtNLM"/>
    </source>
</evidence>
<dbReference type="EnsemblPlants" id="AET3Gv20672200.1">
    <property type="protein sequence ID" value="AET3Gv20672200.1"/>
    <property type="gene ID" value="AET3Gv20672200"/>
</dbReference>
<name>A0A453FGN1_AEGTS</name>
<keyword evidence="3" id="KW-1185">Reference proteome</keyword>
<dbReference type="Proteomes" id="UP000015105">
    <property type="component" value="Chromosome 3D"/>
</dbReference>
<protein>
    <recommendedName>
        <fullName evidence="4">Inhibitor I9 domain-containing protein</fullName>
    </recommendedName>
</protein>
<reference evidence="2" key="3">
    <citation type="journal article" date="2017" name="Nature">
        <title>Genome sequence of the progenitor of the wheat D genome Aegilops tauschii.</title>
        <authorList>
            <person name="Luo M.C."/>
            <person name="Gu Y.Q."/>
            <person name="Puiu D."/>
            <person name="Wang H."/>
            <person name="Twardziok S.O."/>
            <person name="Deal K.R."/>
            <person name="Huo N."/>
            <person name="Zhu T."/>
            <person name="Wang L."/>
            <person name="Wang Y."/>
            <person name="McGuire P.E."/>
            <person name="Liu S."/>
            <person name="Long H."/>
            <person name="Ramasamy R.K."/>
            <person name="Rodriguez J.C."/>
            <person name="Van S.L."/>
            <person name="Yuan L."/>
            <person name="Wang Z."/>
            <person name="Xia Z."/>
            <person name="Xiao L."/>
            <person name="Anderson O.D."/>
            <person name="Ouyang S."/>
            <person name="Liang Y."/>
            <person name="Zimin A.V."/>
            <person name="Pertea G."/>
            <person name="Qi P."/>
            <person name="Bennetzen J.L."/>
            <person name="Dai X."/>
            <person name="Dawson M.W."/>
            <person name="Muller H.G."/>
            <person name="Kugler K."/>
            <person name="Rivarola-Duarte L."/>
            <person name="Spannagl M."/>
            <person name="Mayer K.F.X."/>
            <person name="Lu F.H."/>
            <person name="Bevan M.W."/>
            <person name="Leroy P."/>
            <person name="Li P."/>
            <person name="You F.M."/>
            <person name="Sun Q."/>
            <person name="Liu Z."/>
            <person name="Lyons E."/>
            <person name="Wicker T."/>
            <person name="Salzberg S.L."/>
            <person name="Devos K.M."/>
            <person name="Dvorak J."/>
        </authorList>
    </citation>
    <scope>NUCLEOTIDE SEQUENCE [LARGE SCALE GENOMIC DNA]</scope>
    <source>
        <strain evidence="2">cv. AL8/78</strain>
    </source>
</reference>
<feature type="chain" id="PRO_5019448509" description="Inhibitor I9 domain-containing protein" evidence="1">
    <location>
        <begin position="30"/>
        <end position="155"/>
    </location>
</feature>
<organism evidence="2 3">
    <name type="scientific">Aegilops tauschii subsp. strangulata</name>
    <name type="common">Goatgrass</name>
    <dbReference type="NCBI Taxonomy" id="200361"/>
    <lineage>
        <taxon>Eukaryota</taxon>
        <taxon>Viridiplantae</taxon>
        <taxon>Streptophyta</taxon>
        <taxon>Embryophyta</taxon>
        <taxon>Tracheophyta</taxon>
        <taxon>Spermatophyta</taxon>
        <taxon>Magnoliopsida</taxon>
        <taxon>Liliopsida</taxon>
        <taxon>Poales</taxon>
        <taxon>Poaceae</taxon>
        <taxon>BOP clade</taxon>
        <taxon>Pooideae</taxon>
        <taxon>Triticodae</taxon>
        <taxon>Triticeae</taxon>
        <taxon>Triticinae</taxon>
        <taxon>Aegilops</taxon>
    </lineage>
</organism>
<dbReference type="Gramene" id="AET3Gv20672200.1">
    <property type="protein sequence ID" value="AET3Gv20672200.1"/>
    <property type="gene ID" value="AET3Gv20672200"/>
</dbReference>
<dbReference type="Gene3D" id="3.30.70.80">
    <property type="entry name" value="Peptidase S8 propeptide/proteinase inhibitor I9"/>
    <property type="match status" value="1"/>
</dbReference>
<evidence type="ECO:0000256" key="1">
    <source>
        <dbReference type="SAM" id="SignalP"/>
    </source>
</evidence>
<keyword evidence="1" id="KW-0732">Signal</keyword>
<reference evidence="3" key="2">
    <citation type="journal article" date="2017" name="Nat. Plants">
        <title>The Aegilops tauschii genome reveals multiple impacts of transposons.</title>
        <authorList>
            <person name="Zhao G."/>
            <person name="Zou C."/>
            <person name="Li K."/>
            <person name="Wang K."/>
            <person name="Li T."/>
            <person name="Gao L."/>
            <person name="Zhang X."/>
            <person name="Wang H."/>
            <person name="Yang Z."/>
            <person name="Liu X."/>
            <person name="Jiang W."/>
            <person name="Mao L."/>
            <person name="Kong X."/>
            <person name="Jiao Y."/>
            <person name="Jia J."/>
        </authorList>
    </citation>
    <scope>NUCLEOTIDE SEQUENCE [LARGE SCALE GENOMIC DNA]</scope>
    <source>
        <strain evidence="3">cv. AL8/78</strain>
    </source>
</reference>
<evidence type="ECO:0000313" key="2">
    <source>
        <dbReference type="EnsemblPlants" id="AET3Gv20672200.1"/>
    </source>
</evidence>
<evidence type="ECO:0000313" key="3">
    <source>
        <dbReference type="Proteomes" id="UP000015105"/>
    </source>
</evidence>
<reference evidence="2" key="4">
    <citation type="submission" date="2019-03" db="UniProtKB">
        <authorList>
            <consortium name="EnsemblPlants"/>
        </authorList>
    </citation>
    <scope>IDENTIFICATION</scope>
</reference>